<keyword evidence="12" id="KW-0902">Two-component regulatory system</keyword>
<feature type="transmembrane region" description="Helical" evidence="15">
    <location>
        <begin position="47"/>
        <end position="66"/>
    </location>
</feature>
<dbReference type="SUPFAM" id="SSF52172">
    <property type="entry name" value="CheY-like"/>
    <property type="match status" value="1"/>
</dbReference>
<dbReference type="InterPro" id="IPR000700">
    <property type="entry name" value="PAS-assoc_C"/>
</dbReference>
<evidence type="ECO:0000256" key="2">
    <source>
        <dbReference type="ARBA" id="ARBA00004651"/>
    </source>
</evidence>
<dbReference type="PROSITE" id="PS50110">
    <property type="entry name" value="RESPONSE_REGULATORY"/>
    <property type="match status" value="1"/>
</dbReference>
<evidence type="ECO:0000256" key="4">
    <source>
        <dbReference type="ARBA" id="ARBA00022475"/>
    </source>
</evidence>
<dbReference type="RefSeq" id="WP_248342394.1">
    <property type="nucleotide sequence ID" value="NZ_AP025592.1"/>
</dbReference>
<evidence type="ECO:0000313" key="21">
    <source>
        <dbReference type="Proteomes" id="UP001162734"/>
    </source>
</evidence>
<feature type="domain" description="Response regulatory" evidence="17">
    <location>
        <begin position="703"/>
        <end position="819"/>
    </location>
</feature>
<gene>
    <name evidence="20" type="ORF">AMPC_31110</name>
</gene>
<dbReference type="InterPro" id="IPR004358">
    <property type="entry name" value="Sig_transdc_His_kin-like_C"/>
</dbReference>
<dbReference type="InterPro" id="IPR005467">
    <property type="entry name" value="His_kinase_dom"/>
</dbReference>
<dbReference type="SMART" id="SM00388">
    <property type="entry name" value="HisKA"/>
    <property type="match status" value="1"/>
</dbReference>
<evidence type="ECO:0000256" key="8">
    <source>
        <dbReference type="ARBA" id="ARBA00022741"/>
    </source>
</evidence>
<dbReference type="PROSITE" id="PS50112">
    <property type="entry name" value="PAS"/>
    <property type="match status" value="1"/>
</dbReference>
<dbReference type="NCBIfam" id="TIGR00229">
    <property type="entry name" value="sensory_box"/>
    <property type="match status" value="1"/>
</dbReference>
<feature type="transmembrane region" description="Helical" evidence="15">
    <location>
        <begin position="129"/>
        <end position="150"/>
    </location>
</feature>
<dbReference type="Pfam" id="PF02518">
    <property type="entry name" value="HATPase_c"/>
    <property type="match status" value="1"/>
</dbReference>
<dbReference type="Proteomes" id="UP001162734">
    <property type="component" value="Chromosome"/>
</dbReference>
<feature type="transmembrane region" description="Helical" evidence="15">
    <location>
        <begin position="97"/>
        <end position="117"/>
    </location>
</feature>
<evidence type="ECO:0000259" key="16">
    <source>
        <dbReference type="PROSITE" id="PS50109"/>
    </source>
</evidence>
<evidence type="ECO:0000256" key="3">
    <source>
        <dbReference type="ARBA" id="ARBA00012438"/>
    </source>
</evidence>
<dbReference type="Gene3D" id="3.40.50.2300">
    <property type="match status" value="1"/>
</dbReference>
<evidence type="ECO:0000256" key="6">
    <source>
        <dbReference type="ARBA" id="ARBA00022679"/>
    </source>
</evidence>
<evidence type="ECO:0000256" key="14">
    <source>
        <dbReference type="PROSITE-ProRule" id="PRU00169"/>
    </source>
</evidence>
<feature type="transmembrane region" description="Helical" evidence="15">
    <location>
        <begin position="286"/>
        <end position="306"/>
    </location>
</feature>
<accession>A0ABN6N9T4</accession>
<dbReference type="InterPro" id="IPR001789">
    <property type="entry name" value="Sig_transdc_resp-reg_receiver"/>
</dbReference>
<dbReference type="SMART" id="SM00387">
    <property type="entry name" value="HATPase_c"/>
    <property type="match status" value="1"/>
</dbReference>
<comment type="catalytic activity">
    <reaction evidence="1">
        <text>ATP + protein L-histidine = ADP + protein N-phospho-L-histidine.</text>
        <dbReference type="EC" id="2.7.13.3"/>
    </reaction>
</comment>
<keyword evidence="7 15" id="KW-0812">Transmembrane</keyword>
<feature type="domain" description="PAC" evidence="19">
    <location>
        <begin position="392"/>
        <end position="443"/>
    </location>
</feature>
<dbReference type="PRINTS" id="PR00344">
    <property type="entry name" value="BCTRLSENSOR"/>
</dbReference>
<evidence type="ECO:0000256" key="9">
    <source>
        <dbReference type="ARBA" id="ARBA00022777"/>
    </source>
</evidence>
<dbReference type="EC" id="2.7.13.3" evidence="3"/>
<dbReference type="InterPro" id="IPR001610">
    <property type="entry name" value="PAC"/>
</dbReference>
<name>A0ABN6N9T4_9BACT</name>
<reference evidence="21" key="1">
    <citation type="journal article" date="2022" name="Int. J. Syst. Evol. Microbiol.">
        <title>Anaeromyxobacter oryzae sp. nov., Anaeromyxobacter diazotrophicus sp. nov. and Anaeromyxobacter paludicola sp. nov., isolated from paddy soils.</title>
        <authorList>
            <person name="Itoh H."/>
            <person name="Xu Z."/>
            <person name="Mise K."/>
            <person name="Masuda Y."/>
            <person name="Ushijima N."/>
            <person name="Hayakawa C."/>
            <person name="Shiratori Y."/>
            <person name="Senoo K."/>
        </authorList>
    </citation>
    <scope>NUCLEOTIDE SEQUENCE [LARGE SCALE GENOMIC DNA]</scope>
    <source>
        <strain evidence="21">Red630</strain>
    </source>
</reference>
<dbReference type="SMART" id="SM00448">
    <property type="entry name" value="REC"/>
    <property type="match status" value="1"/>
</dbReference>
<dbReference type="Pfam" id="PF05231">
    <property type="entry name" value="MASE1"/>
    <property type="match status" value="1"/>
</dbReference>
<feature type="transmembrane region" description="Helical" evidence="15">
    <location>
        <begin position="170"/>
        <end position="190"/>
    </location>
</feature>
<dbReference type="InterPro" id="IPR035965">
    <property type="entry name" value="PAS-like_dom_sf"/>
</dbReference>
<evidence type="ECO:0000256" key="5">
    <source>
        <dbReference type="ARBA" id="ARBA00022553"/>
    </source>
</evidence>
<evidence type="ECO:0000256" key="7">
    <source>
        <dbReference type="ARBA" id="ARBA00022692"/>
    </source>
</evidence>
<dbReference type="InterPro" id="IPR013656">
    <property type="entry name" value="PAS_4"/>
</dbReference>
<dbReference type="SUPFAM" id="SSF47384">
    <property type="entry name" value="Homodimeric domain of signal transducing histidine kinase"/>
    <property type="match status" value="1"/>
</dbReference>
<dbReference type="InterPro" id="IPR003661">
    <property type="entry name" value="HisK_dim/P_dom"/>
</dbReference>
<dbReference type="CDD" id="cd00156">
    <property type="entry name" value="REC"/>
    <property type="match status" value="1"/>
</dbReference>
<keyword evidence="5 14" id="KW-0597">Phosphoprotein</keyword>
<feature type="domain" description="PAS" evidence="18">
    <location>
        <begin position="319"/>
        <end position="389"/>
    </location>
</feature>
<dbReference type="CDD" id="cd00082">
    <property type="entry name" value="HisKA"/>
    <property type="match status" value="1"/>
</dbReference>
<dbReference type="InterPro" id="IPR011006">
    <property type="entry name" value="CheY-like_superfamily"/>
</dbReference>
<evidence type="ECO:0000259" key="19">
    <source>
        <dbReference type="PROSITE" id="PS50113"/>
    </source>
</evidence>
<evidence type="ECO:0000313" key="20">
    <source>
        <dbReference type="EMBL" id="BDG09998.1"/>
    </source>
</evidence>
<keyword evidence="13 15" id="KW-0472">Membrane</keyword>
<sequence length="825" mass="87206">MSERVPAPEPSRAAAWLGRTPFAARLGLFAVTSYALCRLGLALTPGASRVALFWPAAGLLVAGLLLAERRRSWLPLLLAGSLPIALFNYLAGQGLALVATFAVSNVLLAASSAWLTLRACEGPPRLERTGHVLAFVAAGPVLATGLLEVGPAALLAGGGGPTFTRFWLELWAGSGLGQVAVGGLLLAWAGPRERPGLPARRPLERAGLLTAFAAAAWIVFLAPPSGAHRTEVLLIPVLVWAALRFGLRGATGLGFLVILAALAATVTGHGVFALEAVAHAPSQGALAAQLFCGVVFLTVMVLASVVEDRQRAAAALRESEEDYRLLVENQTDLVVKVDVAGRFLFASPSYCRTFGKTEAELLGRGFMPLVHEDDRVPTARAMEALFRPPWAAYMEQRALTVSGWRWLAWADTAIRDAEGRVVEIVGVGRDVTERREMEERLRQSEKLEAIGRLAGGVAHDFNNQLTGIVNGAEHLRAALAGQGELRAVADRIRDAALRSAGLTRQLLNFARKEPPRAVAVDVNQMVEDVLGLLPHAVDKRIAVRSALADGPARVTGDPDRLHAALLNLALNARDAMPQGGDLTVETRRVDLDAAACAALPFDLEPGPHVQVRVCDTGVGMSPEERAHLFEPFFTTKPVGQGSGLGLAEVYGTVQAHRGAVTVESAVGRGTCVALLLPLAAEQAAAAAAAPARAAAPEPSPALRVLLADDELNVRRSLGLLLRSCGHEVVECAGGAEAVERFRADQGALDLAIVDMMMPDMTGREVVARLREIRPGFPVVVSSGLGAGAEHDALRTEPGVWFLPKPYTSEELESTLLEAAGRRAAS</sequence>
<dbReference type="CDD" id="cd00130">
    <property type="entry name" value="PAS"/>
    <property type="match status" value="1"/>
</dbReference>
<dbReference type="InterPro" id="IPR003594">
    <property type="entry name" value="HATPase_dom"/>
</dbReference>
<dbReference type="InterPro" id="IPR036890">
    <property type="entry name" value="HATPase_C_sf"/>
</dbReference>
<evidence type="ECO:0000259" key="17">
    <source>
        <dbReference type="PROSITE" id="PS50110"/>
    </source>
</evidence>
<dbReference type="PANTHER" id="PTHR43065:SF46">
    <property type="entry name" value="C4-DICARBOXYLATE TRANSPORT SENSOR PROTEIN DCTB"/>
    <property type="match status" value="1"/>
</dbReference>
<dbReference type="Gene3D" id="3.30.565.10">
    <property type="entry name" value="Histidine kinase-like ATPase, C-terminal domain"/>
    <property type="match status" value="1"/>
</dbReference>
<feature type="transmembrane region" description="Helical" evidence="15">
    <location>
        <begin position="202"/>
        <end position="220"/>
    </location>
</feature>
<dbReference type="EMBL" id="AP025592">
    <property type="protein sequence ID" value="BDG09998.1"/>
    <property type="molecule type" value="Genomic_DNA"/>
</dbReference>
<evidence type="ECO:0000256" key="15">
    <source>
        <dbReference type="SAM" id="Phobius"/>
    </source>
</evidence>
<proteinExistence type="predicted"/>
<dbReference type="PROSITE" id="PS50113">
    <property type="entry name" value="PAC"/>
    <property type="match status" value="1"/>
</dbReference>
<evidence type="ECO:0000256" key="11">
    <source>
        <dbReference type="ARBA" id="ARBA00022989"/>
    </source>
</evidence>
<keyword evidence="9" id="KW-0418">Kinase</keyword>
<keyword evidence="8" id="KW-0547">Nucleotide-binding</keyword>
<feature type="transmembrane region" description="Helical" evidence="15">
    <location>
        <begin position="255"/>
        <end position="274"/>
    </location>
</feature>
<dbReference type="Pfam" id="PF08448">
    <property type="entry name" value="PAS_4"/>
    <property type="match status" value="1"/>
</dbReference>
<dbReference type="PANTHER" id="PTHR43065">
    <property type="entry name" value="SENSOR HISTIDINE KINASE"/>
    <property type="match status" value="1"/>
</dbReference>
<dbReference type="SMART" id="SM00091">
    <property type="entry name" value="PAS"/>
    <property type="match status" value="1"/>
</dbReference>
<dbReference type="Pfam" id="PF00072">
    <property type="entry name" value="Response_reg"/>
    <property type="match status" value="1"/>
</dbReference>
<evidence type="ECO:0000256" key="13">
    <source>
        <dbReference type="ARBA" id="ARBA00023136"/>
    </source>
</evidence>
<keyword evidence="11 15" id="KW-1133">Transmembrane helix</keyword>
<dbReference type="SUPFAM" id="SSF55785">
    <property type="entry name" value="PYP-like sensor domain (PAS domain)"/>
    <property type="match status" value="1"/>
</dbReference>
<feature type="domain" description="Histidine kinase" evidence="16">
    <location>
        <begin position="456"/>
        <end position="680"/>
    </location>
</feature>
<keyword evidence="10" id="KW-0067">ATP-binding</keyword>
<dbReference type="InterPro" id="IPR007895">
    <property type="entry name" value="MASE1"/>
</dbReference>
<dbReference type="InterPro" id="IPR000014">
    <property type="entry name" value="PAS"/>
</dbReference>
<feature type="transmembrane region" description="Helical" evidence="15">
    <location>
        <begin position="73"/>
        <end position="91"/>
    </location>
</feature>
<protein>
    <recommendedName>
        <fullName evidence="3">histidine kinase</fullName>
        <ecNumber evidence="3">2.7.13.3</ecNumber>
    </recommendedName>
</protein>
<evidence type="ECO:0000259" key="18">
    <source>
        <dbReference type="PROSITE" id="PS50112"/>
    </source>
</evidence>
<feature type="modified residue" description="4-aspartylphosphate" evidence="14">
    <location>
        <position position="754"/>
    </location>
</feature>
<comment type="subcellular location">
    <subcellularLocation>
        <location evidence="2">Cell membrane</location>
        <topology evidence="2">Multi-pass membrane protein</topology>
    </subcellularLocation>
</comment>
<evidence type="ECO:0000256" key="12">
    <source>
        <dbReference type="ARBA" id="ARBA00023012"/>
    </source>
</evidence>
<dbReference type="PROSITE" id="PS50109">
    <property type="entry name" value="HIS_KIN"/>
    <property type="match status" value="1"/>
</dbReference>
<dbReference type="Gene3D" id="1.10.287.130">
    <property type="match status" value="1"/>
</dbReference>
<keyword evidence="6" id="KW-0808">Transferase</keyword>
<dbReference type="SUPFAM" id="SSF55874">
    <property type="entry name" value="ATPase domain of HSP90 chaperone/DNA topoisomerase II/histidine kinase"/>
    <property type="match status" value="1"/>
</dbReference>
<dbReference type="InterPro" id="IPR036097">
    <property type="entry name" value="HisK_dim/P_sf"/>
</dbReference>
<keyword evidence="4" id="KW-1003">Cell membrane</keyword>
<evidence type="ECO:0000256" key="1">
    <source>
        <dbReference type="ARBA" id="ARBA00000085"/>
    </source>
</evidence>
<organism evidence="20 21">
    <name type="scientific">Anaeromyxobacter paludicola</name>
    <dbReference type="NCBI Taxonomy" id="2918171"/>
    <lineage>
        <taxon>Bacteria</taxon>
        <taxon>Pseudomonadati</taxon>
        <taxon>Myxococcota</taxon>
        <taxon>Myxococcia</taxon>
        <taxon>Myxococcales</taxon>
        <taxon>Cystobacterineae</taxon>
        <taxon>Anaeromyxobacteraceae</taxon>
        <taxon>Anaeromyxobacter</taxon>
    </lineage>
</organism>
<dbReference type="Gene3D" id="3.30.450.20">
    <property type="entry name" value="PAS domain"/>
    <property type="match status" value="1"/>
</dbReference>
<keyword evidence="21" id="KW-1185">Reference proteome</keyword>
<dbReference type="SMART" id="SM00086">
    <property type="entry name" value="PAC"/>
    <property type="match status" value="1"/>
</dbReference>
<feature type="transmembrane region" description="Helical" evidence="15">
    <location>
        <begin position="22"/>
        <end position="41"/>
    </location>
</feature>
<evidence type="ECO:0000256" key="10">
    <source>
        <dbReference type="ARBA" id="ARBA00022840"/>
    </source>
</evidence>